<comment type="subcellular location">
    <subcellularLocation>
        <location evidence="1">Membrane</location>
        <topology evidence="1">Multi-pass membrane protein</topology>
    </subcellularLocation>
</comment>
<feature type="transmembrane region" description="Helical" evidence="7">
    <location>
        <begin position="252"/>
        <end position="271"/>
    </location>
</feature>
<feature type="transmembrane region" description="Helical" evidence="7">
    <location>
        <begin position="214"/>
        <end position="232"/>
    </location>
</feature>
<evidence type="ECO:0000256" key="6">
    <source>
        <dbReference type="SAM" id="MobiDB-lite"/>
    </source>
</evidence>
<protein>
    <recommendedName>
        <fullName evidence="8">Rhodopsin domain-containing protein</fullName>
    </recommendedName>
</protein>
<feature type="domain" description="Rhodopsin" evidence="8">
    <location>
        <begin position="39"/>
        <end position="274"/>
    </location>
</feature>
<sequence>MDPPKHTVVLSTGISRLAVNAVVATSVLTALADLLAGIRFYIRRRAGLGADDYILMAAMVFLQLQLAFCFMIGFLSGSGWEMIDLAADPVKLEWTLKLIYFPELSYTVVTTLMKTSILYSYKTIFGRVKSTRYHIYFLLGLSWAWGVAMFLTIVFQCSPINKAWIPQKSGHCIPTVSFLWGNSITNFIIDWMILLVPVVPVLKLQLPPTQKSLVIMSFLVGSLACIASTIRSAKTSTFDPSNLGISDYNASIWVYIETPLATISCCLPFLSRMFGSKVTGMFTSITSRLSSKKSGSYPSQGSILNGSRGKSQRLSGGSALSSPGEGQRSFSDEHERRPKYQQIKMTTTASVDSRSVKGEDVELGYRTHIIAPAPVSPRPVDMV</sequence>
<dbReference type="Proteomes" id="UP000887226">
    <property type="component" value="Unassembled WGS sequence"/>
</dbReference>
<comment type="caution">
    <text evidence="9">The sequence shown here is derived from an EMBL/GenBank/DDBJ whole genome shotgun (WGS) entry which is preliminary data.</text>
</comment>
<evidence type="ECO:0000259" key="8">
    <source>
        <dbReference type="Pfam" id="PF20684"/>
    </source>
</evidence>
<evidence type="ECO:0000256" key="3">
    <source>
        <dbReference type="ARBA" id="ARBA00022989"/>
    </source>
</evidence>
<accession>A0A9P7YUX2</accession>
<keyword evidence="3 7" id="KW-1133">Transmembrane helix</keyword>
<feature type="compositionally biased region" description="Polar residues" evidence="6">
    <location>
        <begin position="343"/>
        <end position="353"/>
    </location>
</feature>
<dbReference type="PANTHER" id="PTHR33048:SF47">
    <property type="entry name" value="INTEGRAL MEMBRANE PROTEIN-RELATED"/>
    <property type="match status" value="1"/>
</dbReference>
<keyword evidence="2 7" id="KW-0812">Transmembrane</keyword>
<feature type="transmembrane region" description="Helical" evidence="7">
    <location>
        <begin position="98"/>
        <end position="121"/>
    </location>
</feature>
<name>A0A9P7YUX2_9HELO</name>
<keyword evidence="4 7" id="KW-0472">Membrane</keyword>
<evidence type="ECO:0000256" key="2">
    <source>
        <dbReference type="ARBA" id="ARBA00022692"/>
    </source>
</evidence>
<feature type="transmembrane region" description="Helical" evidence="7">
    <location>
        <begin position="54"/>
        <end position="78"/>
    </location>
</feature>
<keyword evidence="10" id="KW-1185">Reference proteome</keyword>
<dbReference type="EMBL" id="MU254519">
    <property type="protein sequence ID" value="KAG9240249.1"/>
    <property type="molecule type" value="Genomic_DNA"/>
</dbReference>
<comment type="similarity">
    <text evidence="5">Belongs to the SAT4 family.</text>
</comment>
<dbReference type="InterPro" id="IPR049326">
    <property type="entry name" value="Rhodopsin_dom_fungi"/>
</dbReference>
<dbReference type="Pfam" id="PF20684">
    <property type="entry name" value="Fung_rhodopsin"/>
    <property type="match status" value="1"/>
</dbReference>
<reference evidence="9" key="1">
    <citation type="journal article" date="2021" name="IMA Fungus">
        <title>Genomic characterization of three marine fungi, including Emericellopsis atlantica sp. nov. with signatures of a generalist lifestyle and marine biomass degradation.</title>
        <authorList>
            <person name="Hagestad O.C."/>
            <person name="Hou L."/>
            <person name="Andersen J.H."/>
            <person name="Hansen E.H."/>
            <person name="Altermark B."/>
            <person name="Li C."/>
            <person name="Kuhnert E."/>
            <person name="Cox R.J."/>
            <person name="Crous P.W."/>
            <person name="Spatafora J.W."/>
            <person name="Lail K."/>
            <person name="Amirebrahimi M."/>
            <person name="Lipzen A."/>
            <person name="Pangilinan J."/>
            <person name="Andreopoulos W."/>
            <person name="Hayes R.D."/>
            <person name="Ng V."/>
            <person name="Grigoriev I.V."/>
            <person name="Jackson S.A."/>
            <person name="Sutton T.D.S."/>
            <person name="Dobson A.D.W."/>
            <person name="Rama T."/>
        </authorList>
    </citation>
    <scope>NUCLEOTIDE SEQUENCE</scope>
    <source>
        <strain evidence="9">TRa3180A</strain>
    </source>
</reference>
<evidence type="ECO:0000256" key="5">
    <source>
        <dbReference type="ARBA" id="ARBA00038359"/>
    </source>
</evidence>
<gene>
    <name evidence="9" type="ORF">BJ878DRAFT_305730</name>
</gene>
<feature type="region of interest" description="Disordered" evidence="6">
    <location>
        <begin position="289"/>
        <end position="356"/>
    </location>
</feature>
<dbReference type="OrthoDB" id="10017208at2759"/>
<feature type="transmembrane region" description="Helical" evidence="7">
    <location>
        <begin position="20"/>
        <end position="42"/>
    </location>
</feature>
<feature type="compositionally biased region" description="Polar residues" evidence="6">
    <location>
        <begin position="289"/>
        <end position="321"/>
    </location>
</feature>
<evidence type="ECO:0000313" key="10">
    <source>
        <dbReference type="Proteomes" id="UP000887226"/>
    </source>
</evidence>
<dbReference type="PANTHER" id="PTHR33048">
    <property type="entry name" value="PTH11-LIKE INTEGRAL MEMBRANE PROTEIN (AFU_ORTHOLOGUE AFUA_5G11245)"/>
    <property type="match status" value="1"/>
</dbReference>
<organism evidence="9 10">
    <name type="scientific">Calycina marina</name>
    <dbReference type="NCBI Taxonomy" id="1763456"/>
    <lineage>
        <taxon>Eukaryota</taxon>
        <taxon>Fungi</taxon>
        <taxon>Dikarya</taxon>
        <taxon>Ascomycota</taxon>
        <taxon>Pezizomycotina</taxon>
        <taxon>Leotiomycetes</taxon>
        <taxon>Helotiales</taxon>
        <taxon>Pezizellaceae</taxon>
        <taxon>Calycina</taxon>
    </lineage>
</organism>
<feature type="transmembrane region" description="Helical" evidence="7">
    <location>
        <begin position="133"/>
        <end position="155"/>
    </location>
</feature>
<evidence type="ECO:0000256" key="4">
    <source>
        <dbReference type="ARBA" id="ARBA00023136"/>
    </source>
</evidence>
<dbReference type="GO" id="GO:0016020">
    <property type="term" value="C:membrane"/>
    <property type="evidence" value="ECO:0007669"/>
    <property type="project" value="UniProtKB-SubCell"/>
</dbReference>
<feature type="transmembrane region" description="Helical" evidence="7">
    <location>
        <begin position="184"/>
        <end position="202"/>
    </location>
</feature>
<evidence type="ECO:0000256" key="1">
    <source>
        <dbReference type="ARBA" id="ARBA00004141"/>
    </source>
</evidence>
<dbReference type="InterPro" id="IPR052337">
    <property type="entry name" value="SAT4-like"/>
</dbReference>
<evidence type="ECO:0000313" key="9">
    <source>
        <dbReference type="EMBL" id="KAG9240249.1"/>
    </source>
</evidence>
<dbReference type="AlphaFoldDB" id="A0A9P7YUX2"/>
<evidence type="ECO:0000256" key="7">
    <source>
        <dbReference type="SAM" id="Phobius"/>
    </source>
</evidence>
<proteinExistence type="inferred from homology"/>